<reference evidence="11 12" key="1">
    <citation type="journal article" date="2019" name="Int. J. Syst. Evol. Microbiol.">
        <title>The Global Catalogue of Microorganisms (GCM) 10K type strain sequencing project: providing services to taxonomists for standard genome sequencing and annotation.</title>
        <authorList>
            <consortium name="The Broad Institute Genomics Platform"/>
            <consortium name="The Broad Institute Genome Sequencing Center for Infectious Disease"/>
            <person name="Wu L."/>
            <person name="Ma J."/>
        </authorList>
    </citation>
    <scope>NUCLEOTIDE SEQUENCE [LARGE SCALE GENOMIC DNA]</scope>
    <source>
        <strain evidence="11 12">JCM 15481</strain>
    </source>
</reference>
<dbReference type="Proteomes" id="UP001500443">
    <property type="component" value="Unassembled WGS sequence"/>
</dbReference>
<feature type="transmembrane region" description="Helical" evidence="9">
    <location>
        <begin position="191"/>
        <end position="209"/>
    </location>
</feature>
<feature type="region of interest" description="Disordered" evidence="8">
    <location>
        <begin position="1"/>
        <end position="29"/>
    </location>
</feature>
<dbReference type="InterPro" id="IPR020846">
    <property type="entry name" value="MFS_dom"/>
</dbReference>
<keyword evidence="3" id="KW-1003">Cell membrane</keyword>
<dbReference type="Gene3D" id="1.20.1720.10">
    <property type="entry name" value="Multidrug resistance protein D"/>
    <property type="match status" value="1"/>
</dbReference>
<keyword evidence="4 9" id="KW-0812">Transmembrane</keyword>
<keyword evidence="6 9" id="KW-0472">Membrane</keyword>
<dbReference type="CDD" id="cd17321">
    <property type="entry name" value="MFS_MMR_MDR_like"/>
    <property type="match status" value="1"/>
</dbReference>
<dbReference type="EMBL" id="BAAAPF010000006">
    <property type="protein sequence ID" value="GAA2109373.1"/>
    <property type="molecule type" value="Genomic_DNA"/>
</dbReference>
<feature type="transmembrane region" description="Helical" evidence="9">
    <location>
        <begin position="468"/>
        <end position="486"/>
    </location>
</feature>
<evidence type="ECO:0000256" key="4">
    <source>
        <dbReference type="ARBA" id="ARBA00022692"/>
    </source>
</evidence>
<evidence type="ECO:0000256" key="1">
    <source>
        <dbReference type="ARBA" id="ARBA00004651"/>
    </source>
</evidence>
<feature type="compositionally biased region" description="Low complexity" evidence="8">
    <location>
        <begin position="14"/>
        <end position="29"/>
    </location>
</feature>
<feature type="transmembrane region" description="Helical" evidence="9">
    <location>
        <begin position="135"/>
        <end position="154"/>
    </location>
</feature>
<comment type="caution">
    <text evidence="11">The sequence shown here is derived from an EMBL/GenBank/DDBJ whole genome shotgun (WGS) entry which is preliminary data.</text>
</comment>
<evidence type="ECO:0000256" key="7">
    <source>
        <dbReference type="ARBA" id="ARBA00023251"/>
    </source>
</evidence>
<keyword evidence="2" id="KW-0813">Transport</keyword>
<accession>A0ABN2XFW4</accession>
<feature type="transmembrane region" description="Helical" evidence="9">
    <location>
        <begin position="37"/>
        <end position="56"/>
    </location>
</feature>
<evidence type="ECO:0000256" key="6">
    <source>
        <dbReference type="ARBA" id="ARBA00023136"/>
    </source>
</evidence>
<evidence type="ECO:0000256" key="3">
    <source>
        <dbReference type="ARBA" id="ARBA00022475"/>
    </source>
</evidence>
<dbReference type="PANTHER" id="PTHR42718">
    <property type="entry name" value="MAJOR FACILITATOR SUPERFAMILY MULTIDRUG TRANSPORTER MFSC"/>
    <property type="match status" value="1"/>
</dbReference>
<feature type="compositionally biased region" description="Pro residues" evidence="8">
    <location>
        <begin position="1"/>
        <end position="13"/>
    </location>
</feature>
<evidence type="ECO:0000256" key="2">
    <source>
        <dbReference type="ARBA" id="ARBA00022448"/>
    </source>
</evidence>
<name>A0ABN2XFW4_9ACTN</name>
<feature type="domain" description="Major facilitator superfamily (MFS) profile" evidence="10">
    <location>
        <begin position="38"/>
        <end position="490"/>
    </location>
</feature>
<dbReference type="PROSITE" id="PS50850">
    <property type="entry name" value="MFS"/>
    <property type="match status" value="1"/>
</dbReference>
<dbReference type="InterPro" id="IPR036259">
    <property type="entry name" value="MFS_trans_sf"/>
</dbReference>
<feature type="transmembrane region" description="Helical" evidence="9">
    <location>
        <begin position="295"/>
        <end position="318"/>
    </location>
</feature>
<evidence type="ECO:0000256" key="9">
    <source>
        <dbReference type="SAM" id="Phobius"/>
    </source>
</evidence>
<feature type="transmembrane region" description="Helical" evidence="9">
    <location>
        <begin position="330"/>
        <end position="347"/>
    </location>
</feature>
<protein>
    <submittedName>
        <fullName evidence="11">MFS transporter</fullName>
    </submittedName>
</protein>
<evidence type="ECO:0000256" key="8">
    <source>
        <dbReference type="SAM" id="MobiDB-lite"/>
    </source>
</evidence>
<dbReference type="Pfam" id="PF07690">
    <property type="entry name" value="MFS_1"/>
    <property type="match status" value="1"/>
</dbReference>
<feature type="transmembrane region" description="Helical" evidence="9">
    <location>
        <begin position="221"/>
        <end position="243"/>
    </location>
</feature>
<proteinExistence type="predicted"/>
<dbReference type="Gene3D" id="1.20.1250.20">
    <property type="entry name" value="MFS general substrate transporter like domains"/>
    <property type="match status" value="1"/>
</dbReference>
<gene>
    <name evidence="11" type="ORF">GCM10009802_05690</name>
</gene>
<feature type="transmembrane region" description="Helical" evidence="9">
    <location>
        <begin position="76"/>
        <end position="92"/>
    </location>
</feature>
<feature type="transmembrane region" description="Helical" evidence="9">
    <location>
        <begin position="387"/>
        <end position="410"/>
    </location>
</feature>
<organism evidence="11 12">
    <name type="scientific">Streptomyces synnematoformans</name>
    <dbReference type="NCBI Taxonomy" id="415721"/>
    <lineage>
        <taxon>Bacteria</taxon>
        <taxon>Bacillati</taxon>
        <taxon>Actinomycetota</taxon>
        <taxon>Actinomycetes</taxon>
        <taxon>Kitasatosporales</taxon>
        <taxon>Streptomycetaceae</taxon>
        <taxon>Streptomyces</taxon>
    </lineage>
</organism>
<feature type="transmembrane region" description="Helical" evidence="9">
    <location>
        <begin position="359"/>
        <end position="375"/>
    </location>
</feature>
<keyword evidence="5 9" id="KW-1133">Transmembrane helix</keyword>
<feature type="transmembrane region" description="Helical" evidence="9">
    <location>
        <begin position="431"/>
        <end position="448"/>
    </location>
</feature>
<keyword evidence="7" id="KW-0046">Antibiotic resistance</keyword>
<dbReference type="InterPro" id="IPR011701">
    <property type="entry name" value="MFS"/>
</dbReference>
<sequence>MTASPGSPPPRGSSPPAGSAEPGDAPASNVARRRRSVALLVISTAQLMFLLDATIVNVALPSMQRSLDLSGSDLEWVVASYSIAFGGLLMLGGRCGDILGRRQVFTAGIALFTVASLLGGMAWEPWLLVVCRTAQGVGAAAASPAALSLIAVTFPEGPERNRAVGWYTAVATAGGGVGIMAGGLITSYLSWRWVLFVNVPIGVAILAVSRRVLKETERRRGAFDAAGAVTGTLAALLLVYGLIDGAADGGNWSSPAVVGALVLAVVLLPVFVLVEKRSKQPLVPLRLFAGRTRPGTYAVFALTSTAMFGIFFFLTLFLQRVWDYSPLKTAFVYIPLTGLLVLGAKVSSRLVAVVGTRPLVCGGLLVATVGMLWLSRIGDSAGYATGMLVPTVLTYAGLGVVSVPLTIAALADVPDEDSGAASGLFNMSRQIGGATGLAVLGTVVWATVEAQGHADAEAALSEGVGRGFLVAAGVTALALLLALLTVPGRAEPGPPADVRTAAGGTDRPKTTAGPSAGTAGPAEPAAPGPTGPAEPGTAGDGG</sequence>
<keyword evidence="12" id="KW-1185">Reference proteome</keyword>
<feature type="region of interest" description="Disordered" evidence="8">
    <location>
        <begin position="490"/>
        <end position="542"/>
    </location>
</feature>
<feature type="transmembrane region" description="Helical" evidence="9">
    <location>
        <begin position="166"/>
        <end position="185"/>
    </location>
</feature>
<feature type="transmembrane region" description="Helical" evidence="9">
    <location>
        <begin position="104"/>
        <end position="123"/>
    </location>
</feature>
<feature type="transmembrane region" description="Helical" evidence="9">
    <location>
        <begin position="255"/>
        <end position="274"/>
    </location>
</feature>
<evidence type="ECO:0000313" key="11">
    <source>
        <dbReference type="EMBL" id="GAA2109373.1"/>
    </source>
</evidence>
<comment type="subcellular location">
    <subcellularLocation>
        <location evidence="1">Cell membrane</location>
        <topology evidence="1">Multi-pass membrane protein</topology>
    </subcellularLocation>
</comment>
<evidence type="ECO:0000313" key="12">
    <source>
        <dbReference type="Proteomes" id="UP001500443"/>
    </source>
</evidence>
<evidence type="ECO:0000259" key="10">
    <source>
        <dbReference type="PROSITE" id="PS50850"/>
    </source>
</evidence>
<dbReference type="PANTHER" id="PTHR42718:SF46">
    <property type="entry name" value="BLR6921 PROTEIN"/>
    <property type="match status" value="1"/>
</dbReference>
<feature type="compositionally biased region" description="Low complexity" evidence="8">
    <location>
        <begin position="510"/>
        <end position="523"/>
    </location>
</feature>
<feature type="compositionally biased region" description="Low complexity" evidence="8">
    <location>
        <begin position="533"/>
        <end position="542"/>
    </location>
</feature>
<dbReference type="SUPFAM" id="SSF103473">
    <property type="entry name" value="MFS general substrate transporter"/>
    <property type="match status" value="2"/>
</dbReference>
<evidence type="ECO:0000256" key="5">
    <source>
        <dbReference type="ARBA" id="ARBA00022989"/>
    </source>
</evidence>